<dbReference type="eggNOG" id="COG3385">
    <property type="taxonomic scope" value="Bacteria"/>
</dbReference>
<dbReference type="PANTHER" id="PTHR37319">
    <property type="entry name" value="TRANSPOSASE"/>
    <property type="match status" value="1"/>
</dbReference>
<dbReference type="Pfam" id="PF14706">
    <property type="entry name" value="Tnp_DNA_bind"/>
    <property type="match status" value="1"/>
</dbReference>
<name>L0DSR3_THIND</name>
<dbReference type="STRING" id="1255043.TVNIR_0314"/>
<dbReference type="Gene3D" id="3.90.350.10">
    <property type="entry name" value="Transposase Inhibitor Protein From Tn5, Chain A, domain 1"/>
    <property type="match status" value="1"/>
</dbReference>
<dbReference type="InterPro" id="IPR012337">
    <property type="entry name" value="RNaseH-like_sf"/>
</dbReference>
<dbReference type="InterPro" id="IPR047768">
    <property type="entry name" value="Tn5p-like"/>
</dbReference>
<protein>
    <recommendedName>
        <fullName evidence="2">Transposase Tn5-like N-terminal domain-containing protein</fullName>
    </recommendedName>
</protein>
<feature type="region of interest" description="Disordered" evidence="1">
    <location>
        <begin position="294"/>
        <end position="317"/>
    </location>
</feature>
<dbReference type="AlphaFoldDB" id="L0DSR3"/>
<reference evidence="3" key="1">
    <citation type="submission" date="2015-12" db="EMBL/GenBank/DDBJ databases">
        <authorList>
            <person name="Tikhonova T.V."/>
            <person name="Pavlov A.R."/>
            <person name="Beletsky A.V."/>
            <person name="Mardanov A.V."/>
            <person name="Sorokin D.Y."/>
            <person name="Ravin N.V."/>
            <person name="Popov V.O."/>
        </authorList>
    </citation>
    <scope>NUCLEOTIDE SEQUENCE</scope>
    <source>
        <strain evidence="3">DSM 14787</strain>
    </source>
</reference>
<evidence type="ECO:0000313" key="3">
    <source>
        <dbReference type="EMBL" id="AGA32025.1"/>
    </source>
</evidence>
<dbReference type="NCBIfam" id="NF033590">
    <property type="entry name" value="transpos_IS4_3"/>
    <property type="match status" value="1"/>
</dbReference>
<gene>
    <name evidence="3" type="ordered locus">TVNIR_0314</name>
</gene>
<evidence type="ECO:0000313" key="4">
    <source>
        <dbReference type="Proteomes" id="UP000010809"/>
    </source>
</evidence>
<proteinExistence type="predicted"/>
<dbReference type="InterPro" id="IPR054836">
    <property type="entry name" value="Tn5_transposase"/>
</dbReference>
<dbReference type="KEGG" id="tni:TVNIR_0314"/>
<organism evidence="3 4">
    <name type="scientific">Thioalkalivibrio nitratireducens (strain DSM 14787 / UNIQEM 213 / ALEN2)</name>
    <dbReference type="NCBI Taxonomy" id="1255043"/>
    <lineage>
        <taxon>Bacteria</taxon>
        <taxon>Pseudomonadati</taxon>
        <taxon>Pseudomonadota</taxon>
        <taxon>Gammaproteobacteria</taxon>
        <taxon>Chromatiales</taxon>
        <taxon>Ectothiorhodospiraceae</taxon>
        <taxon>Thioalkalivibrio</taxon>
    </lineage>
</organism>
<dbReference type="InterPro" id="IPR014735">
    <property type="entry name" value="Transposase_Tn5-like_N"/>
</dbReference>
<evidence type="ECO:0000259" key="2">
    <source>
        <dbReference type="Pfam" id="PF14706"/>
    </source>
</evidence>
<dbReference type="PATRIC" id="fig|1255043.3.peg.314"/>
<accession>L0DSR3</accession>
<sequence length="391" mass="42599">MGCTRGRGRQDRAHAGGAGVKAIYVYPLVHDFRDRLGVVLSAPPRPLGAGEGLDSAHWAEQEFGGAPLGDVRLGRRLVMSAERQAEQPGRAFPGAAQGDRAATKGYYRLIDHPDVEAVTMAAILEPHRQNTLRRMQGEAQVLCVADGTDLDYTNLAHCEGLGASTCNQTGAQARSLHLHSTLAINAQGIPLDIVDVRCRTPEEPAPKKPAKSTPIEEKKTFDWIASLQACAAAARQMPETRITCVMDREADFCELFDAQRKDPCVDLLVRAQFSRKTTAGQPLFDQLRSAAAGGSPTLMVQRQSARPKRSKQKARAGRQARRAALTLHYAPVEFAPPENLKGLDPVQLWAVHAVENHPPEGGKPIEWFLLTSRPVSDADSARQCLTDYALR</sequence>
<dbReference type="HOGENOM" id="CLU_045115_0_0_6"/>
<dbReference type="PANTHER" id="PTHR37319:SF1">
    <property type="entry name" value="TRANSPOSASE TN5 DIMERISATION DOMAIN-CONTAINING PROTEIN"/>
    <property type="match status" value="1"/>
</dbReference>
<feature type="domain" description="Transposase Tn5-like N-terminal" evidence="2">
    <location>
        <begin position="56"/>
        <end position="115"/>
    </location>
</feature>
<dbReference type="Proteomes" id="UP000010809">
    <property type="component" value="Chromosome"/>
</dbReference>
<dbReference type="Gene3D" id="1.10.246.40">
    <property type="entry name" value="Tn5 transposase, domain 1"/>
    <property type="match status" value="1"/>
</dbReference>
<feature type="compositionally biased region" description="Basic residues" evidence="1">
    <location>
        <begin position="305"/>
        <end position="317"/>
    </location>
</feature>
<dbReference type="EMBL" id="CP003989">
    <property type="protein sequence ID" value="AGA32025.1"/>
    <property type="molecule type" value="Genomic_DNA"/>
</dbReference>
<evidence type="ECO:0000256" key="1">
    <source>
        <dbReference type="SAM" id="MobiDB-lite"/>
    </source>
</evidence>
<dbReference type="InterPro" id="IPR038215">
    <property type="entry name" value="TN5-like_N_sf"/>
</dbReference>
<keyword evidence="4" id="KW-1185">Reference proteome</keyword>
<dbReference type="SUPFAM" id="SSF53098">
    <property type="entry name" value="Ribonuclease H-like"/>
    <property type="match status" value="1"/>
</dbReference>